<comment type="catalytic activity">
    <reaction evidence="5">
        <text>a quinone + NADH + 5 H(+)(in) = a quinol + NAD(+) + 4 H(+)(out)</text>
        <dbReference type="Rhea" id="RHEA:57888"/>
        <dbReference type="ChEBI" id="CHEBI:15378"/>
        <dbReference type="ChEBI" id="CHEBI:24646"/>
        <dbReference type="ChEBI" id="CHEBI:57540"/>
        <dbReference type="ChEBI" id="CHEBI:57945"/>
        <dbReference type="ChEBI" id="CHEBI:132124"/>
    </reaction>
</comment>
<dbReference type="InterPro" id="IPR001750">
    <property type="entry name" value="ND/Mrp_TM"/>
</dbReference>
<keyword evidence="5" id="KW-0813">Transport</keyword>
<comment type="subcellular location">
    <subcellularLocation>
        <location evidence="5">Cell membrane</location>
        <topology evidence="5">Multi-pass membrane protein</topology>
    </subcellularLocation>
    <subcellularLocation>
        <location evidence="1">Endomembrane system</location>
        <topology evidence="1">Multi-pass membrane protein</topology>
    </subcellularLocation>
    <subcellularLocation>
        <location evidence="6">Membrane</location>
        <topology evidence="6">Multi-pass membrane protein</topology>
    </subcellularLocation>
</comment>
<evidence type="ECO:0000313" key="8">
    <source>
        <dbReference type="EMBL" id="SCC09677.1"/>
    </source>
</evidence>
<dbReference type="Pfam" id="PF00361">
    <property type="entry name" value="Proton_antipo_M"/>
    <property type="match status" value="1"/>
</dbReference>
<feature type="transmembrane region" description="Helical" evidence="5">
    <location>
        <begin position="357"/>
        <end position="382"/>
    </location>
</feature>
<keyword evidence="9" id="KW-1185">Reference proteome</keyword>
<dbReference type="InterPro" id="IPR010096">
    <property type="entry name" value="NADH-Q_OxRdtase_suN/2"/>
</dbReference>
<dbReference type="GO" id="GO:0012505">
    <property type="term" value="C:endomembrane system"/>
    <property type="evidence" value="ECO:0007669"/>
    <property type="project" value="UniProtKB-SubCell"/>
</dbReference>
<organism evidence="8 9">
    <name type="scientific">Chitinophaga costaii</name>
    <dbReference type="NCBI Taxonomy" id="1335309"/>
    <lineage>
        <taxon>Bacteria</taxon>
        <taxon>Pseudomonadati</taxon>
        <taxon>Bacteroidota</taxon>
        <taxon>Chitinophagia</taxon>
        <taxon>Chitinophagales</taxon>
        <taxon>Chitinophagaceae</taxon>
        <taxon>Chitinophaga</taxon>
    </lineage>
</organism>
<dbReference type="EMBL" id="FMAR01000003">
    <property type="protein sequence ID" value="SCC09677.1"/>
    <property type="molecule type" value="Genomic_DNA"/>
</dbReference>
<keyword evidence="5" id="KW-0874">Quinone</keyword>
<name>A0A1C4BS79_9BACT</name>
<keyword evidence="2 5" id="KW-0812">Transmembrane</keyword>
<reference evidence="8 9" key="1">
    <citation type="submission" date="2016-08" db="EMBL/GenBank/DDBJ databases">
        <authorList>
            <person name="Seilhamer J.J."/>
        </authorList>
    </citation>
    <scope>NUCLEOTIDE SEQUENCE [LARGE SCALE GENOMIC DNA]</scope>
    <source>
        <strain evidence="8 9">A37T2</strain>
    </source>
</reference>
<dbReference type="STRING" id="1335309.GA0116948_103230"/>
<keyword evidence="4 5" id="KW-0472">Membrane</keyword>
<evidence type="ECO:0000256" key="3">
    <source>
        <dbReference type="ARBA" id="ARBA00022989"/>
    </source>
</evidence>
<dbReference type="Proteomes" id="UP000242818">
    <property type="component" value="Unassembled WGS sequence"/>
</dbReference>
<keyword evidence="5" id="KW-0520">NAD</keyword>
<dbReference type="RefSeq" id="WP_089710192.1">
    <property type="nucleotide sequence ID" value="NZ_FMAR01000003.1"/>
</dbReference>
<dbReference type="GO" id="GO:0042773">
    <property type="term" value="P:ATP synthesis coupled electron transport"/>
    <property type="evidence" value="ECO:0007669"/>
    <property type="project" value="InterPro"/>
</dbReference>
<dbReference type="NCBIfam" id="TIGR01770">
    <property type="entry name" value="NDH_I_N"/>
    <property type="match status" value="1"/>
</dbReference>
<dbReference type="GO" id="GO:0008137">
    <property type="term" value="F:NADH dehydrogenase (ubiquinone) activity"/>
    <property type="evidence" value="ECO:0007669"/>
    <property type="project" value="InterPro"/>
</dbReference>
<evidence type="ECO:0000313" key="9">
    <source>
        <dbReference type="Proteomes" id="UP000242818"/>
    </source>
</evidence>
<feature type="transmembrane region" description="Helical" evidence="5">
    <location>
        <begin position="62"/>
        <end position="85"/>
    </location>
</feature>
<evidence type="ECO:0000256" key="5">
    <source>
        <dbReference type="HAMAP-Rule" id="MF_00445"/>
    </source>
</evidence>
<feature type="transmembrane region" description="Helical" evidence="5">
    <location>
        <begin position="31"/>
        <end position="50"/>
    </location>
</feature>
<keyword evidence="5" id="KW-1278">Translocase</keyword>
<accession>A0A1C4BS79</accession>
<feature type="transmembrane region" description="Helical" evidence="5">
    <location>
        <begin position="394"/>
        <end position="412"/>
    </location>
</feature>
<feature type="transmembrane region" description="Helical" evidence="5">
    <location>
        <begin position="262"/>
        <end position="285"/>
    </location>
</feature>
<evidence type="ECO:0000256" key="1">
    <source>
        <dbReference type="ARBA" id="ARBA00004127"/>
    </source>
</evidence>
<dbReference type="EC" id="7.1.1.-" evidence="5"/>
<feature type="transmembrane region" description="Helical" evidence="5">
    <location>
        <begin position="228"/>
        <end position="250"/>
    </location>
</feature>
<keyword evidence="3 5" id="KW-1133">Transmembrane helix</keyword>
<comment type="subunit">
    <text evidence="5">NDH-1 is composed of 14 different subunits. Subunits NuoA, H, J, K, L, M, N constitute the membrane sector of the complex.</text>
</comment>
<dbReference type="HAMAP" id="MF_00445">
    <property type="entry name" value="NDH1_NuoN_1"/>
    <property type="match status" value="1"/>
</dbReference>
<feature type="transmembrane region" description="Helical" evidence="5">
    <location>
        <begin position="152"/>
        <end position="173"/>
    </location>
</feature>
<feature type="transmembrane region" description="Helical" evidence="5">
    <location>
        <begin position="432"/>
        <end position="456"/>
    </location>
</feature>
<dbReference type="GO" id="GO:0005886">
    <property type="term" value="C:plasma membrane"/>
    <property type="evidence" value="ECO:0007669"/>
    <property type="project" value="UniProtKB-SubCell"/>
</dbReference>
<keyword evidence="5" id="KW-1003">Cell membrane</keyword>
<evidence type="ECO:0000256" key="2">
    <source>
        <dbReference type="ARBA" id="ARBA00022692"/>
    </source>
</evidence>
<dbReference type="GO" id="GO:0048038">
    <property type="term" value="F:quinone binding"/>
    <property type="evidence" value="ECO:0007669"/>
    <property type="project" value="UniProtKB-KW"/>
</dbReference>
<dbReference type="AlphaFoldDB" id="A0A1C4BS79"/>
<dbReference type="PANTHER" id="PTHR22773">
    <property type="entry name" value="NADH DEHYDROGENASE"/>
    <property type="match status" value="1"/>
</dbReference>
<evidence type="ECO:0000259" key="7">
    <source>
        <dbReference type="Pfam" id="PF00361"/>
    </source>
</evidence>
<protein>
    <recommendedName>
        <fullName evidence="5">NADH-quinone oxidoreductase subunit N</fullName>
        <ecNumber evidence="5">7.1.1.-</ecNumber>
    </recommendedName>
    <alternativeName>
        <fullName evidence="5">NADH dehydrogenase I subunit N</fullName>
    </alternativeName>
    <alternativeName>
        <fullName evidence="5">NDH-1 subunit N</fullName>
    </alternativeName>
</protein>
<feature type="transmembrane region" description="Helical" evidence="5">
    <location>
        <begin position="185"/>
        <end position="208"/>
    </location>
</feature>
<sequence length="460" mass="50062">MNALLSTAISGVILMFVGLFAKNKQSIKYFAIAALIVAFAANFIDLRYVLKMGPYTAYASMIKVTLFTTLFNAVILGCTLVYFLLTGSGFEKVGDEVAEYFALQFFILSGIMLATSFNNLLILFLAIEIISIPQYILAGSDKYNLKSNEASLKYFLMGAFSTGILLMGIALIYGGCGSFDLYKLGLGGISMSPLTLSGVLLIVFSLSFKVSAAPFHFWTPDVYDGSPTVFTAFMATVVKAGGFIAFIRLFQIAFQGGIVNQQWTLVLEIITACTLIIGNITAVYQQSVKRMLAYSSIAQAGFMLFSLLAFNLRAQQGILLYAAAYSLATIGAFSVLLKLKDYTFDGFNGLARKQPLLAFAMTIFLFSLAGIPLTGGFFAKYFVLTAAVQQGGMFWLVIVAIICAAISVYYYFKVIIAMYFKTGEPEVETPSGAYKAALILTVALVILLGIFPNLLLQFMK</sequence>
<comment type="similarity">
    <text evidence="5">Belongs to the complex I subunit 2 family.</text>
</comment>
<evidence type="ECO:0000256" key="4">
    <source>
        <dbReference type="ARBA" id="ARBA00023136"/>
    </source>
</evidence>
<feature type="transmembrane region" description="Helical" evidence="5">
    <location>
        <begin position="318"/>
        <end position="337"/>
    </location>
</feature>
<comment type="function">
    <text evidence="5">NDH-1 shuttles electrons from NADH, via FMN and iron-sulfur (Fe-S) centers, to quinones in the respiratory chain. The immediate electron acceptor for the enzyme in this species is believed to be a menaquinone. Couples the redox reaction to proton translocation (for every two electrons transferred, four hydrogen ions are translocated across the cytoplasmic membrane), and thus conserves the redox energy in a proton gradient.</text>
</comment>
<proteinExistence type="inferred from homology"/>
<feature type="transmembrane region" description="Helical" evidence="5">
    <location>
        <begin position="291"/>
        <end position="311"/>
    </location>
</feature>
<gene>
    <name evidence="5" type="primary">nuoN</name>
    <name evidence="8" type="ORF">GA0116948_103230</name>
</gene>
<dbReference type="OrthoDB" id="9811718at2"/>
<evidence type="ECO:0000256" key="6">
    <source>
        <dbReference type="RuleBase" id="RU000320"/>
    </source>
</evidence>
<dbReference type="GO" id="GO:0050136">
    <property type="term" value="F:NADH dehydrogenase (quinone) (non-electrogenic) activity"/>
    <property type="evidence" value="ECO:0007669"/>
    <property type="project" value="UniProtKB-UniRule"/>
</dbReference>
<feature type="domain" description="NADH:quinone oxidoreductase/Mrp antiporter transmembrane" evidence="7">
    <location>
        <begin position="118"/>
        <end position="401"/>
    </location>
</feature>